<dbReference type="AlphaFoldDB" id="A0A9P5P9B2"/>
<name>A0A9P5P9B2_9AGAR</name>
<sequence length="316" mass="35217">MSMRRIREAVHVQTVDSTSVELGYSSFVLKTVEAVGSASIIVTIISTGQALRKKFPDPKDQSTSQTKAVGTLYLFYNAYDIPKICSVLSNLQTDLMTTFKIVEIYEAAQTLRGLNGNDGLKECSGIHRVSDYDYDFDLKDSDYDPAPSLVMVMVTMKFKVGRLRGSARRAMILFSWTGAVRRRDSTPRSKDNVKVTVLAFIKPVFRPGETTIRSVAGFDERQNRTKVVQLSAHLKTHDPSHMPNTATATRQRPCFANTPSNLHVRCKFGHESFVDISVDKQRMLEGGLEWKLRLCPLVAVAKDTVDVGIEGMNSTV</sequence>
<reference evidence="1" key="1">
    <citation type="submission" date="2020-11" db="EMBL/GenBank/DDBJ databases">
        <authorList>
            <consortium name="DOE Joint Genome Institute"/>
            <person name="Ahrendt S."/>
            <person name="Riley R."/>
            <person name="Andreopoulos W."/>
            <person name="Labutti K."/>
            <person name="Pangilinan J."/>
            <person name="Ruiz-Duenas F.J."/>
            <person name="Barrasa J.M."/>
            <person name="Sanchez-Garcia M."/>
            <person name="Camarero S."/>
            <person name="Miyauchi S."/>
            <person name="Serrano A."/>
            <person name="Linde D."/>
            <person name="Babiker R."/>
            <person name="Drula E."/>
            <person name="Ayuso-Fernandez I."/>
            <person name="Pacheco R."/>
            <person name="Padilla G."/>
            <person name="Ferreira P."/>
            <person name="Barriuso J."/>
            <person name="Kellner H."/>
            <person name="Castanera R."/>
            <person name="Alfaro M."/>
            <person name="Ramirez L."/>
            <person name="Pisabarro A.G."/>
            <person name="Kuo A."/>
            <person name="Tritt A."/>
            <person name="Lipzen A."/>
            <person name="He G."/>
            <person name="Yan M."/>
            <person name="Ng V."/>
            <person name="Cullen D."/>
            <person name="Martin F."/>
            <person name="Rosso M.-N."/>
            <person name="Henrissat B."/>
            <person name="Hibbett D."/>
            <person name="Martinez A.T."/>
            <person name="Grigoriev I.V."/>
        </authorList>
    </citation>
    <scope>NUCLEOTIDE SEQUENCE</scope>
    <source>
        <strain evidence="1">AH 40177</strain>
    </source>
</reference>
<organism evidence="1 2">
    <name type="scientific">Rhodocollybia butyracea</name>
    <dbReference type="NCBI Taxonomy" id="206335"/>
    <lineage>
        <taxon>Eukaryota</taxon>
        <taxon>Fungi</taxon>
        <taxon>Dikarya</taxon>
        <taxon>Basidiomycota</taxon>
        <taxon>Agaricomycotina</taxon>
        <taxon>Agaricomycetes</taxon>
        <taxon>Agaricomycetidae</taxon>
        <taxon>Agaricales</taxon>
        <taxon>Marasmiineae</taxon>
        <taxon>Omphalotaceae</taxon>
        <taxon>Rhodocollybia</taxon>
    </lineage>
</organism>
<keyword evidence="2" id="KW-1185">Reference proteome</keyword>
<dbReference type="EMBL" id="JADNRY010000316">
    <property type="protein sequence ID" value="KAF9059214.1"/>
    <property type="molecule type" value="Genomic_DNA"/>
</dbReference>
<comment type="caution">
    <text evidence="1">The sequence shown here is derived from an EMBL/GenBank/DDBJ whole genome shotgun (WGS) entry which is preliminary data.</text>
</comment>
<accession>A0A9P5P9B2</accession>
<proteinExistence type="predicted"/>
<evidence type="ECO:0000313" key="1">
    <source>
        <dbReference type="EMBL" id="KAF9059214.1"/>
    </source>
</evidence>
<protein>
    <submittedName>
        <fullName evidence="1">Uncharacterized protein</fullName>
    </submittedName>
</protein>
<dbReference type="OrthoDB" id="1918at2759"/>
<dbReference type="Proteomes" id="UP000772434">
    <property type="component" value="Unassembled WGS sequence"/>
</dbReference>
<gene>
    <name evidence="1" type="ORF">BDP27DRAFT_1371717</name>
</gene>
<evidence type="ECO:0000313" key="2">
    <source>
        <dbReference type="Proteomes" id="UP000772434"/>
    </source>
</evidence>